<dbReference type="Proteomes" id="UP000650628">
    <property type="component" value="Unassembled WGS sequence"/>
</dbReference>
<feature type="region of interest" description="Disordered" evidence="1">
    <location>
        <begin position="285"/>
        <end position="304"/>
    </location>
</feature>
<accession>A0A8J3TLW4</accession>
<dbReference type="SMART" id="SM00530">
    <property type="entry name" value="HTH_XRE"/>
    <property type="match status" value="1"/>
</dbReference>
<dbReference type="PANTHER" id="PTHR35010">
    <property type="entry name" value="BLL4672 PROTEIN-RELATED"/>
    <property type="match status" value="1"/>
</dbReference>
<dbReference type="InterPro" id="IPR001387">
    <property type="entry name" value="Cro/C1-type_HTH"/>
</dbReference>
<sequence length="304" mass="34347">MSAKKPLGDFLRARRQVTSVDQVGLAGGGSRRIPGLRREEVATLAGVSTDYYIRLEQGRERHPSDQVLQALARVFDLTPEAAEHMYDLASPRPHRRRTPGGSDRVSAGVMRLLNRWDHAPAFVVNHRQDVLARNHLADGLHGWLDHSDNLLRFTFLNPASHEFYLDWEDEALAKLADLRAFLGADRDDPAVSELVEELSEASADFRRMWARHDVRAKTDELKRLHHPVVGDLVLWHETLAIASAPDLRIFVSSAEPGSPSERALARLAILERDAHVPRSVRRAVPNVAGRRGEDERPFRQVRHR</sequence>
<dbReference type="PROSITE" id="PS50943">
    <property type="entry name" value="HTH_CROC1"/>
    <property type="match status" value="1"/>
</dbReference>
<dbReference type="SUPFAM" id="SSF47413">
    <property type="entry name" value="lambda repressor-like DNA-binding domains"/>
    <property type="match status" value="1"/>
</dbReference>
<comment type="caution">
    <text evidence="3">The sequence shown here is derived from an EMBL/GenBank/DDBJ whole genome shotgun (WGS) entry which is preliminary data.</text>
</comment>
<dbReference type="EMBL" id="BOOO01000008">
    <property type="protein sequence ID" value="GII28196.1"/>
    <property type="molecule type" value="Genomic_DNA"/>
</dbReference>
<dbReference type="GO" id="GO:0003677">
    <property type="term" value="F:DNA binding"/>
    <property type="evidence" value="ECO:0007669"/>
    <property type="project" value="InterPro"/>
</dbReference>
<dbReference type="Gene3D" id="3.30.450.180">
    <property type="match status" value="1"/>
</dbReference>
<evidence type="ECO:0000313" key="3">
    <source>
        <dbReference type="EMBL" id="GII28196.1"/>
    </source>
</evidence>
<dbReference type="AlphaFoldDB" id="A0A8J3TLW4"/>
<evidence type="ECO:0000313" key="4">
    <source>
        <dbReference type="Proteomes" id="UP000650628"/>
    </source>
</evidence>
<evidence type="ECO:0000256" key="1">
    <source>
        <dbReference type="SAM" id="MobiDB-lite"/>
    </source>
</evidence>
<name>A0A8J3TLW4_9ACTN</name>
<dbReference type="PANTHER" id="PTHR35010:SF2">
    <property type="entry name" value="BLL4672 PROTEIN"/>
    <property type="match status" value="1"/>
</dbReference>
<keyword evidence="4" id="KW-1185">Reference proteome</keyword>
<dbReference type="Pfam" id="PF13560">
    <property type="entry name" value="HTH_31"/>
    <property type="match status" value="1"/>
</dbReference>
<dbReference type="CDD" id="cd00093">
    <property type="entry name" value="HTH_XRE"/>
    <property type="match status" value="1"/>
</dbReference>
<dbReference type="Gene3D" id="1.10.260.40">
    <property type="entry name" value="lambda repressor-like DNA-binding domains"/>
    <property type="match status" value="1"/>
</dbReference>
<dbReference type="RefSeq" id="WP_203952259.1">
    <property type="nucleotide sequence ID" value="NZ_BOOO01000008.1"/>
</dbReference>
<dbReference type="InterPro" id="IPR041413">
    <property type="entry name" value="MLTR_LBD"/>
</dbReference>
<feature type="domain" description="HTH cro/C1-type" evidence="2">
    <location>
        <begin position="35"/>
        <end position="82"/>
    </location>
</feature>
<dbReference type="Pfam" id="PF17765">
    <property type="entry name" value="MLTR_LBD"/>
    <property type="match status" value="1"/>
</dbReference>
<dbReference type="InterPro" id="IPR010982">
    <property type="entry name" value="Lambda_DNA-bd_dom_sf"/>
</dbReference>
<evidence type="ECO:0000259" key="2">
    <source>
        <dbReference type="PROSITE" id="PS50943"/>
    </source>
</evidence>
<protein>
    <submittedName>
        <fullName evidence="3">Transcriptional regulator</fullName>
    </submittedName>
</protein>
<reference evidence="3 4" key="1">
    <citation type="submission" date="2021-01" db="EMBL/GenBank/DDBJ databases">
        <title>Whole genome shotgun sequence of Planotetraspora mira NBRC 15435.</title>
        <authorList>
            <person name="Komaki H."/>
            <person name="Tamura T."/>
        </authorList>
    </citation>
    <scope>NUCLEOTIDE SEQUENCE [LARGE SCALE GENOMIC DNA]</scope>
    <source>
        <strain evidence="3 4">NBRC 15435</strain>
    </source>
</reference>
<proteinExistence type="predicted"/>
<gene>
    <name evidence="3" type="ORF">Pmi06nite_16380</name>
</gene>
<organism evidence="3 4">
    <name type="scientific">Planotetraspora mira</name>
    <dbReference type="NCBI Taxonomy" id="58121"/>
    <lineage>
        <taxon>Bacteria</taxon>
        <taxon>Bacillati</taxon>
        <taxon>Actinomycetota</taxon>
        <taxon>Actinomycetes</taxon>
        <taxon>Streptosporangiales</taxon>
        <taxon>Streptosporangiaceae</taxon>
        <taxon>Planotetraspora</taxon>
    </lineage>
</organism>